<evidence type="ECO:0000259" key="2">
    <source>
        <dbReference type="Pfam" id="PF13785"/>
    </source>
</evidence>
<gene>
    <name evidence="3" type="ORF">COM45_01775</name>
</gene>
<reference evidence="3 4" key="1">
    <citation type="submission" date="2017-09" db="EMBL/GenBank/DDBJ databases">
        <title>Draft Genome Sequence of Corynebacterium accolens AH4003.</title>
        <authorList>
            <person name="Chen Y."/>
            <person name="Oosthuysen W.F."/>
            <person name="Kelley S."/>
            <person name="Horswill A."/>
        </authorList>
    </citation>
    <scope>NUCLEOTIDE SEQUENCE [LARGE SCALE GENOMIC DNA]</scope>
    <source>
        <strain evidence="3 4">AH4003</strain>
    </source>
</reference>
<evidence type="ECO:0000256" key="1">
    <source>
        <dbReference type="SAM" id="SignalP"/>
    </source>
</evidence>
<feature type="signal peptide" evidence="1">
    <location>
        <begin position="1"/>
        <end position="28"/>
    </location>
</feature>
<accession>A0A2A4ALE3</accession>
<feature type="domain" description="DUF4178" evidence="2">
    <location>
        <begin position="58"/>
        <end position="192"/>
    </location>
</feature>
<sequence>MNKIFFLLAVVLLIAAIYMFFKSRQAKAASTQETGDTFSKDYFAEAKGQNEFNPENLGPGAIIRYGATDYVVRGTLTLNEGPYYWYEYLLDGGDNSSWLGVEVDEGQLNLTWWTSRKGAGATPDRGTVEFEGVTYSEDERGHARYTSTGTTGLPESGEMRYVDYSAGDKLLGFEGWANNDSWEVSTGHTMLPGEFTVYPAPKA</sequence>
<organism evidence="3 4">
    <name type="scientific">Corynebacterium accolens</name>
    <dbReference type="NCBI Taxonomy" id="38284"/>
    <lineage>
        <taxon>Bacteria</taxon>
        <taxon>Bacillati</taxon>
        <taxon>Actinomycetota</taxon>
        <taxon>Actinomycetes</taxon>
        <taxon>Mycobacteriales</taxon>
        <taxon>Corynebacteriaceae</taxon>
        <taxon>Corynebacterium</taxon>
    </lineage>
</organism>
<dbReference type="EMBL" id="NWBP01000007">
    <property type="protein sequence ID" value="PCC83743.1"/>
    <property type="molecule type" value="Genomic_DNA"/>
</dbReference>
<dbReference type="Proteomes" id="UP000218690">
    <property type="component" value="Unassembled WGS sequence"/>
</dbReference>
<protein>
    <recommendedName>
        <fullName evidence="2">DUF4178 domain-containing protein</fullName>
    </recommendedName>
</protein>
<keyword evidence="1" id="KW-0732">Signal</keyword>
<name>A0A2A4ALE3_9CORY</name>
<proteinExistence type="predicted"/>
<dbReference type="InterPro" id="IPR025235">
    <property type="entry name" value="DUF4178"/>
</dbReference>
<comment type="caution">
    <text evidence="3">The sequence shown here is derived from an EMBL/GenBank/DDBJ whole genome shotgun (WGS) entry which is preliminary data.</text>
</comment>
<evidence type="ECO:0000313" key="4">
    <source>
        <dbReference type="Proteomes" id="UP000218690"/>
    </source>
</evidence>
<evidence type="ECO:0000313" key="3">
    <source>
        <dbReference type="EMBL" id="PCC83743.1"/>
    </source>
</evidence>
<dbReference type="AlphaFoldDB" id="A0A2A4ALE3"/>
<feature type="chain" id="PRO_5013354094" description="DUF4178 domain-containing protein" evidence="1">
    <location>
        <begin position="29"/>
        <end position="203"/>
    </location>
</feature>
<dbReference type="Pfam" id="PF13785">
    <property type="entry name" value="DUF4178"/>
    <property type="match status" value="1"/>
</dbReference>